<protein>
    <submittedName>
        <fullName evidence="4">Transporter</fullName>
    </submittedName>
</protein>
<dbReference type="Pfam" id="PF03459">
    <property type="entry name" value="TOBE"/>
    <property type="match status" value="1"/>
</dbReference>
<evidence type="ECO:0000313" key="4">
    <source>
        <dbReference type="EMBL" id="NER27739.1"/>
    </source>
</evidence>
<organism evidence="4">
    <name type="scientific">Symploca sp. SIO1C4</name>
    <dbReference type="NCBI Taxonomy" id="2607765"/>
    <lineage>
        <taxon>Bacteria</taxon>
        <taxon>Bacillati</taxon>
        <taxon>Cyanobacteriota</taxon>
        <taxon>Cyanophyceae</taxon>
        <taxon>Coleofasciculales</taxon>
        <taxon>Coleofasciculaceae</taxon>
        <taxon>Symploca</taxon>
    </lineage>
</organism>
<dbReference type="InterPro" id="IPR005116">
    <property type="entry name" value="Transp-assoc_OB_typ1"/>
</dbReference>
<dbReference type="PROSITE" id="PS51866">
    <property type="entry name" value="MOP"/>
    <property type="match status" value="1"/>
</dbReference>
<dbReference type="SUPFAM" id="SSF50331">
    <property type="entry name" value="MOP-like"/>
    <property type="match status" value="1"/>
</dbReference>
<dbReference type="NCBIfam" id="TIGR00638">
    <property type="entry name" value="Mop"/>
    <property type="match status" value="1"/>
</dbReference>
<evidence type="ECO:0000256" key="1">
    <source>
        <dbReference type="ARBA" id="ARBA00022505"/>
    </source>
</evidence>
<sequence length="69" mass="7209">MEISARNTLKGKVIKVVPGSINTEVTIEVAPGIELVSVITKSSAERLGLAEGKEAYAVLKSTDVLVAVD</sequence>
<dbReference type="InterPro" id="IPR008995">
    <property type="entry name" value="Mo/tungstate-bd_C_term_dom"/>
</dbReference>
<feature type="domain" description="Mop" evidence="3">
    <location>
        <begin position="2"/>
        <end position="68"/>
    </location>
</feature>
<dbReference type="InterPro" id="IPR004606">
    <property type="entry name" value="Mop_domain"/>
</dbReference>
<comment type="caution">
    <text evidence="4">The sequence shown here is derived from an EMBL/GenBank/DDBJ whole genome shotgun (WGS) entry which is preliminary data.</text>
</comment>
<keyword evidence="1 2" id="KW-0500">Molybdenum</keyword>
<proteinExistence type="predicted"/>
<dbReference type="AlphaFoldDB" id="A0A6B3N3S2"/>
<evidence type="ECO:0000256" key="2">
    <source>
        <dbReference type="PROSITE-ProRule" id="PRU01213"/>
    </source>
</evidence>
<dbReference type="EMBL" id="JAAHFQ010000130">
    <property type="protein sequence ID" value="NER27739.1"/>
    <property type="molecule type" value="Genomic_DNA"/>
</dbReference>
<name>A0A6B3N3S2_9CYAN</name>
<evidence type="ECO:0000259" key="3">
    <source>
        <dbReference type="PROSITE" id="PS51866"/>
    </source>
</evidence>
<reference evidence="4" key="1">
    <citation type="submission" date="2019-11" db="EMBL/GenBank/DDBJ databases">
        <title>Genomic insights into an expanded diversity of filamentous marine cyanobacteria reveals the extraordinary biosynthetic potential of Moorea and Okeania.</title>
        <authorList>
            <person name="Ferreira Leao T."/>
            <person name="Wang M."/>
            <person name="Moss N."/>
            <person name="Da Silva R."/>
            <person name="Sanders J."/>
            <person name="Nurk S."/>
            <person name="Gurevich A."/>
            <person name="Humphrey G."/>
            <person name="Reher R."/>
            <person name="Zhu Q."/>
            <person name="Belda-Ferre P."/>
            <person name="Glukhov E."/>
            <person name="Rex R."/>
            <person name="Dorrestein P.C."/>
            <person name="Knight R."/>
            <person name="Pevzner P."/>
            <person name="Gerwick W.H."/>
            <person name="Gerwick L."/>
        </authorList>
    </citation>
    <scope>NUCLEOTIDE SEQUENCE</scope>
    <source>
        <strain evidence="4">SIO1C4</strain>
    </source>
</reference>
<accession>A0A6B3N3S2</accession>
<dbReference type="Gene3D" id="2.40.50.100">
    <property type="match status" value="1"/>
</dbReference>
<gene>
    <name evidence="4" type="ORF">F6J89_08915</name>
</gene>
<dbReference type="GO" id="GO:0015689">
    <property type="term" value="P:molybdate ion transport"/>
    <property type="evidence" value="ECO:0007669"/>
    <property type="project" value="InterPro"/>
</dbReference>